<dbReference type="SUPFAM" id="SSF53041">
    <property type="entry name" value="Resolvase-like"/>
    <property type="match status" value="1"/>
</dbReference>
<dbReference type="InterPro" id="IPR038109">
    <property type="entry name" value="DNA_bind_recomb_sf"/>
</dbReference>
<dbReference type="InterPro" id="IPR036162">
    <property type="entry name" value="Resolvase-like_N_sf"/>
</dbReference>
<keyword evidence="1" id="KW-0238">DNA-binding</keyword>
<dbReference type="RefSeq" id="WP_120517347.1">
    <property type="nucleotide sequence ID" value="NZ_QXZY01000008.1"/>
</dbReference>
<reference evidence="5" key="1">
    <citation type="submission" date="2018-11" db="EMBL/GenBank/DDBJ databases">
        <title>Chitinophaga lutea sp.nov., isolate from arsenic contaminated soil.</title>
        <authorList>
            <person name="Zong Y."/>
        </authorList>
    </citation>
    <scope>NUCLEOTIDE SEQUENCE [LARGE SCALE GENOMIC DNA]</scope>
    <source>
        <strain evidence="5">YLT18</strain>
    </source>
</reference>
<keyword evidence="2" id="KW-0233">DNA recombination</keyword>
<feature type="domain" description="Recombinase" evidence="3">
    <location>
        <begin position="181"/>
        <end position="293"/>
    </location>
</feature>
<dbReference type="Proteomes" id="UP000279089">
    <property type="component" value="Unassembled WGS sequence"/>
</dbReference>
<evidence type="ECO:0000259" key="3">
    <source>
        <dbReference type="PROSITE" id="PS51737"/>
    </source>
</evidence>
<name>A0A3N4MAR3_9BACT</name>
<dbReference type="Pfam" id="PF07508">
    <property type="entry name" value="Recombinase"/>
    <property type="match status" value="1"/>
</dbReference>
<evidence type="ECO:0000313" key="5">
    <source>
        <dbReference type="Proteomes" id="UP000279089"/>
    </source>
</evidence>
<dbReference type="PROSITE" id="PS51737">
    <property type="entry name" value="RECOMBINASE_DNA_BIND"/>
    <property type="match status" value="1"/>
</dbReference>
<dbReference type="AlphaFoldDB" id="A0A3N4MAR3"/>
<dbReference type="GO" id="GO:0000150">
    <property type="term" value="F:DNA strand exchange activity"/>
    <property type="evidence" value="ECO:0007669"/>
    <property type="project" value="InterPro"/>
</dbReference>
<proteinExistence type="predicted"/>
<dbReference type="CDD" id="cd00338">
    <property type="entry name" value="Ser_Recombinase"/>
    <property type="match status" value="1"/>
</dbReference>
<comment type="caution">
    <text evidence="4">The sequence shown here is derived from an EMBL/GenBank/DDBJ whole genome shotgun (WGS) entry which is preliminary data.</text>
</comment>
<dbReference type="GO" id="GO:0003677">
    <property type="term" value="F:DNA binding"/>
    <property type="evidence" value="ECO:0007669"/>
    <property type="project" value="UniProtKB-KW"/>
</dbReference>
<evidence type="ECO:0000313" key="4">
    <source>
        <dbReference type="EMBL" id="RPD40681.1"/>
    </source>
</evidence>
<dbReference type="InterPro" id="IPR050639">
    <property type="entry name" value="SSR_resolvase"/>
</dbReference>
<keyword evidence="5" id="KW-1185">Reference proteome</keyword>
<dbReference type="SMART" id="SM00857">
    <property type="entry name" value="Resolvase"/>
    <property type="match status" value="1"/>
</dbReference>
<evidence type="ECO:0000256" key="1">
    <source>
        <dbReference type="ARBA" id="ARBA00023125"/>
    </source>
</evidence>
<protein>
    <recommendedName>
        <fullName evidence="3">Recombinase domain-containing protein</fullName>
    </recommendedName>
</protein>
<dbReference type="Gene3D" id="3.40.50.1390">
    <property type="entry name" value="Resolvase, N-terminal catalytic domain"/>
    <property type="match status" value="1"/>
</dbReference>
<gene>
    <name evidence="4" type="ORF">EG028_15100</name>
</gene>
<dbReference type="Pfam" id="PF00239">
    <property type="entry name" value="Resolvase"/>
    <property type="match status" value="1"/>
</dbReference>
<accession>A0A3N4MAR3</accession>
<dbReference type="InterPro" id="IPR006119">
    <property type="entry name" value="Resolv_N"/>
</dbReference>
<dbReference type="PANTHER" id="PTHR30461">
    <property type="entry name" value="DNA-INVERTASE FROM LAMBDOID PROPHAGE"/>
    <property type="match status" value="1"/>
</dbReference>
<organism evidence="4 5">
    <name type="scientific">Chitinophaga barathri</name>
    <dbReference type="NCBI Taxonomy" id="1647451"/>
    <lineage>
        <taxon>Bacteria</taxon>
        <taxon>Pseudomonadati</taxon>
        <taxon>Bacteroidota</taxon>
        <taxon>Chitinophagia</taxon>
        <taxon>Chitinophagales</taxon>
        <taxon>Chitinophagaceae</taxon>
        <taxon>Chitinophaga</taxon>
    </lineage>
</organism>
<dbReference type="Gene3D" id="3.90.1750.20">
    <property type="entry name" value="Putative Large Serine Recombinase, Chain B, Domain 2"/>
    <property type="match status" value="1"/>
</dbReference>
<dbReference type="PANTHER" id="PTHR30461:SF2">
    <property type="entry name" value="SERINE RECOMBINASE PINE-RELATED"/>
    <property type="match status" value="1"/>
</dbReference>
<sequence>MNSLTYFQQFMPKKVVEENTNLSVWSYTRVSTKDQYDKNASVERQQEANKEYANLYKFHITEHFGGNHESEKSDWTRKEFSRLITKVETCRKKPFAIMVYMVSRFSRSGGSAIGLVNYLVEDLGVHLIETSSGISTVTERGKAAIYEELFQAFKENMVKKEWVIPSMIASLKEGNWMGKAPLGYKHYGRKVRDESRFAFKQRIEINEDGELLREAWQWKASGHFSDAQILSKLAARGLELTPQKISATWRMPFYAGILINSLLDEPVKGNWEPIVSEEDFIKVQNLLDGVHPGNHAGYTHNKMVEQRPLTRLLKCDGCKRYLVGYRNKKKNKDYYHCLHCAGVSLNAVTAAQRERKQGAHELFIDFLQKFQLPHGIAPLIKIQLTKLFKHYNNGQGRNDENLKTQCATLEDKIKKLKIRHGMGEIERETYELAHAHLSNQMQIINAEMNKQAPQLSNLEKLISQSLKKLENLSTIWASSDLEGKRIVHRILFPDGIYYNKEKREYLTTEVNSFLHLTNCLSVEYRGSKNANFQDNAENSRLVARTRIELVSKV</sequence>
<dbReference type="EMBL" id="RMBX01000007">
    <property type="protein sequence ID" value="RPD40681.1"/>
    <property type="molecule type" value="Genomic_DNA"/>
</dbReference>
<evidence type="ECO:0000256" key="2">
    <source>
        <dbReference type="ARBA" id="ARBA00023172"/>
    </source>
</evidence>
<dbReference type="InterPro" id="IPR011109">
    <property type="entry name" value="DNA_bind_recombinase_dom"/>
</dbReference>
<dbReference type="OrthoDB" id="9815006at2"/>